<accession>A0A9P1H163</accession>
<dbReference type="InterPro" id="IPR046541">
    <property type="entry name" value="DUF6606"/>
</dbReference>
<feature type="region of interest" description="Disordered" evidence="1">
    <location>
        <begin position="164"/>
        <end position="188"/>
    </location>
</feature>
<dbReference type="Pfam" id="PF20255">
    <property type="entry name" value="DUF6606"/>
    <property type="match status" value="2"/>
</dbReference>
<evidence type="ECO:0000313" key="3">
    <source>
        <dbReference type="EMBL" id="CAI4214056.1"/>
    </source>
</evidence>
<name>A0A9P1H163_9PEZI</name>
<protein>
    <recommendedName>
        <fullName evidence="2">DUF6606 domain-containing protein</fullName>
    </recommendedName>
</protein>
<feature type="compositionally biased region" description="Basic and acidic residues" evidence="1">
    <location>
        <begin position="179"/>
        <end position="188"/>
    </location>
</feature>
<feature type="domain" description="DUF6606" evidence="2">
    <location>
        <begin position="14"/>
        <end position="145"/>
    </location>
</feature>
<dbReference type="OrthoDB" id="5078988at2759"/>
<dbReference type="Proteomes" id="UP000838763">
    <property type="component" value="Unassembled WGS sequence"/>
</dbReference>
<keyword evidence="4" id="KW-1185">Reference proteome</keyword>
<evidence type="ECO:0000256" key="1">
    <source>
        <dbReference type="SAM" id="MobiDB-lite"/>
    </source>
</evidence>
<organism evidence="3 4">
    <name type="scientific">Parascedosporium putredinis</name>
    <dbReference type="NCBI Taxonomy" id="1442378"/>
    <lineage>
        <taxon>Eukaryota</taxon>
        <taxon>Fungi</taxon>
        <taxon>Dikarya</taxon>
        <taxon>Ascomycota</taxon>
        <taxon>Pezizomycotina</taxon>
        <taxon>Sordariomycetes</taxon>
        <taxon>Hypocreomycetidae</taxon>
        <taxon>Microascales</taxon>
        <taxon>Microascaceae</taxon>
        <taxon>Parascedosporium</taxon>
    </lineage>
</organism>
<feature type="domain" description="DUF6606" evidence="2">
    <location>
        <begin position="188"/>
        <end position="249"/>
    </location>
</feature>
<evidence type="ECO:0000313" key="4">
    <source>
        <dbReference type="Proteomes" id="UP000838763"/>
    </source>
</evidence>
<feature type="compositionally biased region" description="Polar residues" evidence="1">
    <location>
        <begin position="164"/>
        <end position="177"/>
    </location>
</feature>
<gene>
    <name evidence="3" type="ORF">PPNO1_LOCUS3789</name>
</gene>
<comment type="caution">
    <text evidence="3">The sequence shown here is derived from an EMBL/GenBank/DDBJ whole genome shotgun (WGS) entry which is preliminary data.</text>
</comment>
<reference evidence="3" key="1">
    <citation type="submission" date="2022-11" db="EMBL/GenBank/DDBJ databases">
        <authorList>
            <person name="Scott C."/>
            <person name="Bruce N."/>
        </authorList>
    </citation>
    <scope>NUCLEOTIDE SEQUENCE</scope>
</reference>
<proteinExistence type="predicted"/>
<sequence>MAFCSEASKKWMYLVNHVFLPPKLPQENDTHGDHEYFLATKVFKSLKDFSTTQKDAEPSVVRALQAAMDATANVVAVHNFTAANRDITVIGNELLKQFQPLLGNDNELVGIFPIPVKVSDQNAGIFMYRLDDSIRFEMFELVPMEQLDDDFLVSICNTIQRMSGQVAHGTSPTQKKANQSHDETREPGIKKHTRDEVLWKDCLLPWRRSSLWLLMRVSIQLALVRSGLPAVEASSLYKQFMLFFTANTLAEASKVLQSDTNCLEWTDLVYAMKAKVSRRLHKLDARLSRPLESRISTAMKNATVLLKAHWQAVRDKEREADSARVSAAGLAELDFEKDTRAYLPAVDRFIQTISERGGEAMGQLFQPQCPLVDTKEGKPWEMLSTGKEKVFCASTLDRCSVMMTELGGASATINSTDETTRICFEAMQSHSSPAASSATHNPEAWSLMVLGVLELWVVCDRAATKECPLLLTYDPCIDPDHFQVLLLPFRSQMERLAKVEEYVRGRSFGASQPCPWTGFGQADSFAAKYVDLSSKHQDLLRSIQKEATECQERKREEFRTKLAQHNSLMSQYYAAACEYYTEIVDDDEYIKHKGGCKNVPCYGRHRGWRFTYSSGHSSKEASAKAVVFELQIPHWYAIWRQATNFVIFDILNHDYTSGAKPERVYLLSADVHLQKHFSAPPQRLGGRRIGLGSQAKANYQYFDESVSRFVGKIDSASQITATADSATYKLPAVSRALQVYLMRPPASPDGPSPNTVLASQHSCPDHMSLNEYKALCSIPLGHRIQWQNLLAQVTAPCVDFRKIETAQVVLQCMYQAGPCTDDLRWYRDSHSIPVFEDRFCETMLASLGEATAKIEDNWQCIHELSTYIMARIIAWDWIKVLKDRVNDTISDEGKISLRAKVAHAALVHADSFNLDDKLANGQSVLHLILKEDSNAADFIKSCITIQESYSENCCTDALQPMLHWRWQLLCARTCDILYSLIADRSRSCLDDAIEFSWAAYRPSGEGWRSAVDKTWCSHGQRTWLTTKSGSQNGTGDAMVVHYCLVTGELRVNGYPLNRLPASYENHAMYKRLFGRTAIEVMPGCYPGLGFSGKKLHMGHEVHFGSSGPEQGPSRHHLLVRAIKGGKTWEFIEPGLFTGFPTEFVDNYVHWYDMESNIIEFRPVKEPWSTSQDNWSKSRTSGLLSRLLGPLVDVSDLHLIYHPTLQVLDMELPKLKLSFTLQEGTSTVASSQFRGMVIDANQAIDTLVGFQNKLVLCSSHSDFMTRKVLLAEGPITSQMSRMHVSSFINKSHVVRAHAYDVDPQLCRLVDNGSLESKLFLCHIHALTSFCLPDPLTMHTGTETALDILRSAAVKSFVLFSQETLFKLGQIASNVGFMAQHPGFLGAVTALFQAAAERKFFYREQYLEPPRFDKHKDRLIARDEMRTSCFRISRYGAEKHDTTLDKTYTSRDKGQESARAQRAFDIAQYVFSEREAPAFDISNNGTAAHIWKFLEKRLANWCTGHLKGRNLA</sequence>
<dbReference type="EMBL" id="CALLCH030000010">
    <property type="protein sequence ID" value="CAI4214056.1"/>
    <property type="molecule type" value="Genomic_DNA"/>
</dbReference>
<evidence type="ECO:0000259" key="2">
    <source>
        <dbReference type="Pfam" id="PF20255"/>
    </source>
</evidence>